<dbReference type="InterPro" id="IPR050446">
    <property type="entry name" value="FAD-oxidoreductase/Apoptosis"/>
</dbReference>
<organism evidence="7 8">
    <name type="scientific">Streptomyces thermocarboxydovorans</name>
    <dbReference type="NCBI Taxonomy" id="59298"/>
    <lineage>
        <taxon>Bacteria</taxon>
        <taxon>Bacillati</taxon>
        <taxon>Actinomycetota</taxon>
        <taxon>Actinomycetes</taxon>
        <taxon>Kitasatosporales</taxon>
        <taxon>Streptomycetaceae</taxon>
        <taxon>Streptomyces</taxon>
    </lineage>
</organism>
<dbReference type="SUPFAM" id="SSF51905">
    <property type="entry name" value="FAD/NAD(P)-binding domain"/>
    <property type="match status" value="1"/>
</dbReference>
<name>A0ABN1HVM9_9ACTN</name>
<keyword evidence="3" id="KW-0274">FAD</keyword>
<dbReference type="InterPro" id="IPR036188">
    <property type="entry name" value="FAD/NAD-bd_sf"/>
</dbReference>
<evidence type="ECO:0000256" key="3">
    <source>
        <dbReference type="ARBA" id="ARBA00022827"/>
    </source>
</evidence>
<proteinExistence type="predicted"/>
<evidence type="ECO:0000256" key="1">
    <source>
        <dbReference type="ARBA" id="ARBA00001974"/>
    </source>
</evidence>
<evidence type="ECO:0000256" key="2">
    <source>
        <dbReference type="ARBA" id="ARBA00022630"/>
    </source>
</evidence>
<keyword evidence="2" id="KW-0285">Flavoprotein</keyword>
<protein>
    <submittedName>
        <fullName evidence="7">FAD-dependent oxidoreductase</fullName>
    </submittedName>
</protein>
<dbReference type="InterPro" id="IPR016156">
    <property type="entry name" value="FAD/NAD-linked_Rdtase_dimer_sf"/>
</dbReference>
<dbReference type="PRINTS" id="PR00411">
    <property type="entry name" value="PNDRDTASEI"/>
</dbReference>
<reference evidence="7 8" key="1">
    <citation type="journal article" date="2019" name="Int. J. Syst. Evol. Microbiol.">
        <title>The Global Catalogue of Microorganisms (GCM) 10K type strain sequencing project: providing services to taxonomists for standard genome sequencing and annotation.</title>
        <authorList>
            <consortium name="The Broad Institute Genomics Platform"/>
            <consortium name="The Broad Institute Genome Sequencing Center for Infectious Disease"/>
            <person name="Wu L."/>
            <person name="Ma J."/>
        </authorList>
    </citation>
    <scope>NUCLEOTIDE SEQUENCE [LARGE SCALE GENOMIC DNA]</scope>
    <source>
        <strain evidence="7 8">JCM 10367</strain>
    </source>
</reference>
<sequence length="407" mass="44491">MQQNVIIVGGGLCGASAAEALREGGFTGRITLIGDELDPAYERPSLSKEYLQGHHTADDLLIKPVSWYSDRSIETRLGTRVARVLDQDRKVELVGGELLPFDHLLIATGGRPRRLPGETSERVLYLRTREDADRIKPHLAPGRHLVVIGAGFIGAEVAASARRLGVEVTVLEALDVPLGRVLGEEIGKVYAAIHQDEGVDLRTGEAVLSIRETQSGHPVVHTASGAAIECDAVLVGIGMVPNVEIAEGTGIKIDNGIVVDEFCRTTVDGIFAAGDVARQYHPLFDRHIRAEHYDNAIRQGRTAAEAMLGNGRPLDDPHWFWSDQYDYNLQYIGSSDGWDQIVVRGSFDERKFTAFYLNQGVVRAALAVNRPKDILRAKKMIRTGARVDVADLQNEDVDLKAVLRKGA</sequence>
<dbReference type="Gene3D" id="3.30.390.30">
    <property type="match status" value="1"/>
</dbReference>
<dbReference type="Proteomes" id="UP001500724">
    <property type="component" value="Unassembled WGS sequence"/>
</dbReference>
<evidence type="ECO:0000313" key="8">
    <source>
        <dbReference type="Proteomes" id="UP001500724"/>
    </source>
</evidence>
<dbReference type="Pfam" id="PF14759">
    <property type="entry name" value="Reductase_C"/>
    <property type="match status" value="1"/>
</dbReference>
<keyword evidence="8" id="KW-1185">Reference proteome</keyword>
<comment type="caution">
    <text evidence="7">The sequence shown here is derived from an EMBL/GenBank/DDBJ whole genome shotgun (WGS) entry which is preliminary data.</text>
</comment>
<dbReference type="PRINTS" id="PR00368">
    <property type="entry name" value="FADPNR"/>
</dbReference>
<dbReference type="SUPFAM" id="SSF55424">
    <property type="entry name" value="FAD/NAD-linked reductases, dimerisation (C-terminal) domain"/>
    <property type="match status" value="1"/>
</dbReference>
<gene>
    <name evidence="7" type="ORF">GCM10009535_56800</name>
</gene>
<feature type="domain" description="FAD/NAD(P)-binding" evidence="5">
    <location>
        <begin position="4"/>
        <end position="300"/>
    </location>
</feature>
<comment type="cofactor">
    <cofactor evidence="1">
        <name>FAD</name>
        <dbReference type="ChEBI" id="CHEBI:57692"/>
    </cofactor>
</comment>
<dbReference type="InterPro" id="IPR028202">
    <property type="entry name" value="Reductase_C"/>
</dbReference>
<dbReference type="RefSeq" id="WP_344007189.1">
    <property type="nucleotide sequence ID" value="NZ_BAAAGU010000088.1"/>
</dbReference>
<feature type="domain" description="Reductase C-terminal" evidence="6">
    <location>
        <begin position="319"/>
        <end position="403"/>
    </location>
</feature>
<dbReference type="EMBL" id="BAAAGU010000088">
    <property type="protein sequence ID" value="GAA0669599.1"/>
    <property type="molecule type" value="Genomic_DNA"/>
</dbReference>
<dbReference type="Pfam" id="PF07992">
    <property type="entry name" value="Pyr_redox_2"/>
    <property type="match status" value="1"/>
</dbReference>
<dbReference type="PANTHER" id="PTHR43557:SF2">
    <property type="entry name" value="RIESKE DOMAIN-CONTAINING PROTEIN-RELATED"/>
    <property type="match status" value="1"/>
</dbReference>
<dbReference type="InterPro" id="IPR023753">
    <property type="entry name" value="FAD/NAD-binding_dom"/>
</dbReference>
<evidence type="ECO:0000256" key="4">
    <source>
        <dbReference type="ARBA" id="ARBA00023002"/>
    </source>
</evidence>
<dbReference type="Gene3D" id="3.50.50.60">
    <property type="entry name" value="FAD/NAD(P)-binding domain"/>
    <property type="match status" value="2"/>
</dbReference>
<evidence type="ECO:0000259" key="5">
    <source>
        <dbReference type="Pfam" id="PF07992"/>
    </source>
</evidence>
<accession>A0ABN1HVM9</accession>
<evidence type="ECO:0000313" key="7">
    <source>
        <dbReference type="EMBL" id="GAA0669599.1"/>
    </source>
</evidence>
<keyword evidence="4" id="KW-0560">Oxidoreductase</keyword>
<dbReference type="PANTHER" id="PTHR43557">
    <property type="entry name" value="APOPTOSIS-INDUCING FACTOR 1"/>
    <property type="match status" value="1"/>
</dbReference>
<evidence type="ECO:0000259" key="6">
    <source>
        <dbReference type="Pfam" id="PF14759"/>
    </source>
</evidence>